<evidence type="ECO:0000256" key="1">
    <source>
        <dbReference type="ARBA" id="ARBA00022737"/>
    </source>
</evidence>
<name>A0ABD1J8V2_9TELE</name>
<dbReference type="PANTHER" id="PTHR10271:SF25">
    <property type="entry name" value="INTERFERON-INDUCED PROTEIN WITH TETRATRICOPEPTIDE REPEATS 8"/>
    <property type="match status" value="1"/>
</dbReference>
<dbReference type="EMBL" id="JBHFQA010000018">
    <property type="protein sequence ID" value="KAL2083603.1"/>
    <property type="molecule type" value="Genomic_DNA"/>
</dbReference>
<dbReference type="PANTHER" id="PTHR10271">
    <property type="entry name" value="INTERFERON-INDUCED PROTEIN WITH TETRATRICOPEPTIDE REPEATS"/>
    <property type="match status" value="1"/>
</dbReference>
<accession>A0ABD1J8V2</accession>
<organism evidence="4 5">
    <name type="scientific">Coilia grayii</name>
    <name type="common">Gray's grenadier anchovy</name>
    <dbReference type="NCBI Taxonomy" id="363190"/>
    <lineage>
        <taxon>Eukaryota</taxon>
        <taxon>Metazoa</taxon>
        <taxon>Chordata</taxon>
        <taxon>Craniata</taxon>
        <taxon>Vertebrata</taxon>
        <taxon>Euteleostomi</taxon>
        <taxon>Actinopterygii</taxon>
        <taxon>Neopterygii</taxon>
        <taxon>Teleostei</taxon>
        <taxon>Clupei</taxon>
        <taxon>Clupeiformes</taxon>
        <taxon>Clupeoidei</taxon>
        <taxon>Engraulidae</taxon>
        <taxon>Coilinae</taxon>
        <taxon>Coilia</taxon>
    </lineage>
</organism>
<dbReference type="FunFam" id="1.25.40.10:FF:000032">
    <property type="entry name" value="Interferon-induced protein with tetratricopeptide repeats 5"/>
    <property type="match status" value="1"/>
</dbReference>
<dbReference type="GO" id="GO:0051707">
    <property type="term" value="P:response to other organism"/>
    <property type="evidence" value="ECO:0007669"/>
    <property type="project" value="UniProtKB-ARBA"/>
</dbReference>
<dbReference type="InterPro" id="IPR011990">
    <property type="entry name" value="TPR-like_helical_dom_sf"/>
</dbReference>
<dbReference type="InterPro" id="IPR019734">
    <property type="entry name" value="TPR_rpt"/>
</dbReference>
<protein>
    <submittedName>
        <fullName evidence="4">Uncharacterized protein</fullName>
    </submittedName>
</protein>
<proteinExistence type="inferred from homology"/>
<evidence type="ECO:0000313" key="5">
    <source>
        <dbReference type="Proteomes" id="UP001591681"/>
    </source>
</evidence>
<keyword evidence="2" id="KW-0802">TPR repeat</keyword>
<dbReference type="Gene3D" id="1.25.40.10">
    <property type="entry name" value="Tetratricopeptide repeat domain"/>
    <property type="match status" value="3"/>
</dbReference>
<dbReference type="SUPFAM" id="SSF48452">
    <property type="entry name" value="TPR-like"/>
    <property type="match status" value="2"/>
</dbReference>
<evidence type="ECO:0000313" key="4">
    <source>
        <dbReference type="EMBL" id="KAL2083603.1"/>
    </source>
</evidence>
<comment type="similarity">
    <text evidence="3">Belongs to the IFIT family.</text>
</comment>
<comment type="caution">
    <text evidence="4">The sequence shown here is derived from an EMBL/GenBank/DDBJ whole genome shotgun (WGS) entry which is preliminary data.</text>
</comment>
<evidence type="ECO:0000256" key="2">
    <source>
        <dbReference type="ARBA" id="ARBA00022803"/>
    </source>
</evidence>
<evidence type="ECO:0000256" key="3">
    <source>
        <dbReference type="ARBA" id="ARBA00038336"/>
    </source>
</evidence>
<gene>
    <name evidence="4" type="ORF">ACEWY4_021376</name>
</gene>
<dbReference type="AlphaFoldDB" id="A0ABD1J8V2"/>
<dbReference type="SMART" id="SM00028">
    <property type="entry name" value="TPR"/>
    <property type="match status" value="3"/>
</dbReference>
<sequence length="450" mass="51977">MNTMCVPGSEILLETELRKLECHHIWDLKKEDTDLNFLEVKFSENLLSSQDYIGNLAEYGLNFLAYVKFLQGHITASLEHLKLALQKNSCCAKKCAVTYANLAWVHHHMGDAAAAKSYLQKTRETYETIPVSLPATLHREVLSEKAWALLCFSKKPHYYTRAKEIFQEALLKEPDDKEWNTGYACALFRLEGLETRENKRLPVIVSPAVQQLKKAMTLDPRNPMIHVYLGLKCYKNGRNAEAWVYMRKAIGMAPDNLAVVLQVAKFMKKEQSYDMALHVLLRILKRAPNSSRLHHEIGNNYRWKAVGMGQPHNPKLLMRCIFHFEEGARLNPSFIYPQVELALRYAEVKNTEEAERKFQKLFSLPDLQPKDLQACHRMYGDFNLHQLGAVNTAVEHYKHGMRLQNISNEWIRCRSRLLKIMHTDQDIYKIGEFIDSFRGGGVQDQACNRP</sequence>
<dbReference type="Pfam" id="PF13181">
    <property type="entry name" value="TPR_8"/>
    <property type="match status" value="1"/>
</dbReference>
<keyword evidence="5" id="KW-1185">Reference proteome</keyword>
<dbReference type="Proteomes" id="UP001591681">
    <property type="component" value="Unassembled WGS sequence"/>
</dbReference>
<keyword evidence="1" id="KW-0677">Repeat</keyword>
<reference evidence="4 5" key="1">
    <citation type="submission" date="2024-09" db="EMBL/GenBank/DDBJ databases">
        <title>A chromosome-level genome assembly of Gray's grenadier anchovy, Coilia grayii.</title>
        <authorList>
            <person name="Fu Z."/>
        </authorList>
    </citation>
    <scope>NUCLEOTIDE SEQUENCE [LARGE SCALE GENOMIC DNA]</scope>
    <source>
        <strain evidence="4">G4</strain>
        <tissue evidence="4">Muscle</tissue>
    </source>
</reference>